<dbReference type="AlphaFoldDB" id="A0A9P7BRV9"/>
<protein>
    <submittedName>
        <fullName evidence="1">Uncharacterized protein</fullName>
    </submittedName>
</protein>
<dbReference type="Proteomes" id="UP000716291">
    <property type="component" value="Unassembled WGS sequence"/>
</dbReference>
<name>A0A9P7BRV9_RHIOR</name>
<gene>
    <name evidence="1" type="ORF">G6F64_006468</name>
</gene>
<dbReference type="EMBL" id="JAANQT010000865">
    <property type="protein sequence ID" value="KAG1307883.1"/>
    <property type="molecule type" value="Genomic_DNA"/>
</dbReference>
<evidence type="ECO:0000313" key="2">
    <source>
        <dbReference type="Proteomes" id="UP000716291"/>
    </source>
</evidence>
<proteinExistence type="predicted"/>
<comment type="caution">
    <text evidence="1">The sequence shown here is derived from an EMBL/GenBank/DDBJ whole genome shotgun (WGS) entry which is preliminary data.</text>
</comment>
<evidence type="ECO:0000313" key="1">
    <source>
        <dbReference type="EMBL" id="KAG1307883.1"/>
    </source>
</evidence>
<accession>A0A9P7BRV9</accession>
<sequence>MNHFFQNYFLQHNQQQQQQHSGNLLGSGPMDWLLNTAAFAGADTLLNKVEDEEGKNPHVWRNAGLAGALALAYQWYRNHHQQQQQQDPQYMYYPNNNSGYYYYPQLPTNNYYYQPQPQYMMPYNMYNQPNPYMIQQPSYMMPPNTAMPNMGPYYGSQPQQMMMQMMPYQQYNTRYPSIL</sequence>
<keyword evidence="2" id="KW-1185">Reference proteome</keyword>
<dbReference type="OrthoDB" id="2289244at2759"/>
<organism evidence="1 2">
    <name type="scientific">Rhizopus oryzae</name>
    <name type="common">Mucormycosis agent</name>
    <name type="synonym">Rhizopus arrhizus var. delemar</name>
    <dbReference type="NCBI Taxonomy" id="64495"/>
    <lineage>
        <taxon>Eukaryota</taxon>
        <taxon>Fungi</taxon>
        <taxon>Fungi incertae sedis</taxon>
        <taxon>Mucoromycota</taxon>
        <taxon>Mucoromycotina</taxon>
        <taxon>Mucoromycetes</taxon>
        <taxon>Mucorales</taxon>
        <taxon>Mucorineae</taxon>
        <taxon>Rhizopodaceae</taxon>
        <taxon>Rhizopus</taxon>
    </lineage>
</organism>
<reference evidence="1" key="1">
    <citation type="journal article" date="2020" name="Microb. Genom.">
        <title>Genetic diversity of clinical and environmental Mucorales isolates obtained from an investigation of mucormycosis cases among solid organ transplant recipients.</title>
        <authorList>
            <person name="Nguyen M.H."/>
            <person name="Kaul D."/>
            <person name="Muto C."/>
            <person name="Cheng S.J."/>
            <person name="Richter R.A."/>
            <person name="Bruno V.M."/>
            <person name="Liu G."/>
            <person name="Beyhan S."/>
            <person name="Sundermann A.J."/>
            <person name="Mounaud S."/>
            <person name="Pasculle A.W."/>
            <person name="Nierman W.C."/>
            <person name="Driscoll E."/>
            <person name="Cumbie R."/>
            <person name="Clancy C.J."/>
            <person name="Dupont C.L."/>
        </authorList>
    </citation>
    <scope>NUCLEOTIDE SEQUENCE</scope>
    <source>
        <strain evidence="1">GL11</strain>
    </source>
</reference>